<name>A0A0R2L605_9LACO</name>
<dbReference type="STRING" id="993692.IV57_GL001985"/>
<keyword evidence="1" id="KW-0059">Arsenical resistance</keyword>
<dbReference type="InterPro" id="IPR023485">
    <property type="entry name" value="Ptyr_pPase"/>
</dbReference>
<evidence type="ECO:0000313" key="3">
    <source>
        <dbReference type="EMBL" id="KRN95349.1"/>
    </source>
</evidence>
<sequence length="140" mass="15734">MTNSIYFLSSSNSIRSQMAEGYAKKYLSNWDIQSAGVRKDQLDPLAVKIMAEDGVDISQQVSKVVDNDFLKHASLVVTLCGEARDKCLIPKNTRWLHWSLIDPIITTGNDTEVAATLRDVRNDIKQNILNLVAQINEQKK</sequence>
<dbReference type="CDD" id="cd16345">
    <property type="entry name" value="LMWP_ArsC"/>
    <property type="match status" value="1"/>
</dbReference>
<dbReference type="Gene3D" id="3.40.50.2300">
    <property type="match status" value="1"/>
</dbReference>
<dbReference type="RefSeq" id="WP_057881864.1">
    <property type="nucleotide sequence ID" value="NZ_JQCF01000046.1"/>
</dbReference>
<reference evidence="3 4" key="1">
    <citation type="journal article" date="2015" name="Genome Announc.">
        <title>Expanding the biotechnology potential of lactobacilli through comparative genomics of 213 strains and associated genera.</title>
        <authorList>
            <person name="Sun Z."/>
            <person name="Harris H.M."/>
            <person name="McCann A."/>
            <person name="Guo C."/>
            <person name="Argimon S."/>
            <person name="Zhang W."/>
            <person name="Yang X."/>
            <person name="Jeffery I.B."/>
            <person name="Cooney J.C."/>
            <person name="Kagawa T.F."/>
            <person name="Liu W."/>
            <person name="Song Y."/>
            <person name="Salvetti E."/>
            <person name="Wrobel A."/>
            <person name="Rasinkangas P."/>
            <person name="Parkhill J."/>
            <person name="Rea M.C."/>
            <person name="O'Sullivan O."/>
            <person name="Ritari J."/>
            <person name="Douillard F.P."/>
            <person name="Paul Ross R."/>
            <person name="Yang R."/>
            <person name="Briner A.E."/>
            <person name="Felis G.E."/>
            <person name="de Vos W.M."/>
            <person name="Barrangou R."/>
            <person name="Klaenhammer T.R."/>
            <person name="Caufield P.W."/>
            <person name="Cui Y."/>
            <person name="Zhang H."/>
            <person name="O'Toole P.W."/>
        </authorList>
    </citation>
    <scope>NUCLEOTIDE SEQUENCE [LARGE SCALE GENOMIC DNA]</scope>
    <source>
        <strain evidence="3 4">DSM 24716</strain>
    </source>
</reference>
<dbReference type="GO" id="GO:0046685">
    <property type="term" value="P:response to arsenic-containing substance"/>
    <property type="evidence" value="ECO:0007669"/>
    <property type="project" value="UniProtKB-KW"/>
</dbReference>
<evidence type="ECO:0000313" key="4">
    <source>
        <dbReference type="Proteomes" id="UP000051006"/>
    </source>
</evidence>
<protein>
    <submittedName>
        <fullName evidence="3">Arsenate reductase</fullName>
    </submittedName>
</protein>
<keyword evidence="4" id="KW-1185">Reference proteome</keyword>
<evidence type="ECO:0000259" key="2">
    <source>
        <dbReference type="SMART" id="SM00226"/>
    </source>
</evidence>
<dbReference type="AlphaFoldDB" id="A0A0R2L605"/>
<dbReference type="PANTHER" id="PTHR43428">
    <property type="entry name" value="ARSENATE REDUCTASE"/>
    <property type="match status" value="1"/>
</dbReference>
<gene>
    <name evidence="3" type="ORF">IV57_GL001985</name>
</gene>
<dbReference type="PATRIC" id="fig|993692.3.peg.2018"/>
<evidence type="ECO:0000256" key="1">
    <source>
        <dbReference type="ARBA" id="ARBA00022849"/>
    </source>
</evidence>
<organism evidence="3 4">
    <name type="scientific">Companilactobacillus kimchiensis</name>
    <dbReference type="NCBI Taxonomy" id="993692"/>
    <lineage>
        <taxon>Bacteria</taxon>
        <taxon>Bacillati</taxon>
        <taxon>Bacillota</taxon>
        <taxon>Bacilli</taxon>
        <taxon>Lactobacillales</taxon>
        <taxon>Lactobacillaceae</taxon>
        <taxon>Companilactobacillus</taxon>
    </lineage>
</organism>
<dbReference type="SUPFAM" id="SSF52788">
    <property type="entry name" value="Phosphotyrosine protein phosphatases I"/>
    <property type="match status" value="1"/>
</dbReference>
<dbReference type="PANTHER" id="PTHR43428:SF1">
    <property type="entry name" value="ARSENATE REDUCTASE"/>
    <property type="match status" value="1"/>
</dbReference>
<comment type="caution">
    <text evidence="3">The sequence shown here is derived from an EMBL/GenBank/DDBJ whole genome shotgun (WGS) entry which is preliminary data.</text>
</comment>
<dbReference type="SMART" id="SM00226">
    <property type="entry name" value="LMWPc"/>
    <property type="match status" value="1"/>
</dbReference>
<dbReference type="OrthoDB" id="9784339at2"/>
<proteinExistence type="predicted"/>
<dbReference type="Proteomes" id="UP000051006">
    <property type="component" value="Unassembled WGS sequence"/>
</dbReference>
<dbReference type="Pfam" id="PF01451">
    <property type="entry name" value="LMWPc"/>
    <property type="match status" value="1"/>
</dbReference>
<dbReference type="InterPro" id="IPR036196">
    <property type="entry name" value="Ptyr_pPase_sf"/>
</dbReference>
<dbReference type="EMBL" id="JQCF01000046">
    <property type="protein sequence ID" value="KRN95349.1"/>
    <property type="molecule type" value="Genomic_DNA"/>
</dbReference>
<feature type="domain" description="Phosphotyrosine protein phosphatase I" evidence="2">
    <location>
        <begin position="3"/>
        <end position="134"/>
    </location>
</feature>
<accession>A0A0R2L605</accession>